<evidence type="ECO:0000256" key="4">
    <source>
        <dbReference type="ARBA" id="ARBA00022692"/>
    </source>
</evidence>
<dbReference type="OrthoDB" id="9810181at2"/>
<evidence type="ECO:0000256" key="3">
    <source>
        <dbReference type="ARBA" id="ARBA00022448"/>
    </source>
</evidence>
<dbReference type="EMBL" id="PISE01000018">
    <property type="protein sequence ID" value="PKG23882.1"/>
    <property type="molecule type" value="Genomic_DNA"/>
</dbReference>
<dbReference type="Proteomes" id="UP000233375">
    <property type="component" value="Unassembled WGS sequence"/>
</dbReference>
<evidence type="ECO:0000313" key="8">
    <source>
        <dbReference type="EMBL" id="PKG23882.1"/>
    </source>
</evidence>
<keyword evidence="6 7" id="KW-0472">Membrane</keyword>
<dbReference type="RefSeq" id="WP_101176995.1">
    <property type="nucleotide sequence ID" value="NZ_PISE01000018.1"/>
</dbReference>
<comment type="similarity">
    <text evidence="2">Belongs to the sodium:solute symporter (SSF) (TC 2.A.21) family.</text>
</comment>
<dbReference type="AlphaFoldDB" id="A0A2N0Z301"/>
<evidence type="ECO:0000256" key="6">
    <source>
        <dbReference type="ARBA" id="ARBA00023136"/>
    </source>
</evidence>
<evidence type="ECO:0000256" key="7">
    <source>
        <dbReference type="SAM" id="Phobius"/>
    </source>
</evidence>
<keyword evidence="3" id="KW-0813">Transport</keyword>
<evidence type="ECO:0000256" key="1">
    <source>
        <dbReference type="ARBA" id="ARBA00004141"/>
    </source>
</evidence>
<feature type="transmembrane region" description="Helical" evidence="7">
    <location>
        <begin position="43"/>
        <end position="73"/>
    </location>
</feature>
<keyword evidence="5 7" id="KW-1133">Transmembrane helix</keyword>
<accession>A0A2N0Z301</accession>
<dbReference type="PANTHER" id="PTHR48086">
    <property type="entry name" value="SODIUM/PROLINE SYMPORTER-RELATED"/>
    <property type="match status" value="1"/>
</dbReference>
<organism evidence="8 9">
    <name type="scientific">Niallia nealsonii</name>
    <dbReference type="NCBI Taxonomy" id="115979"/>
    <lineage>
        <taxon>Bacteria</taxon>
        <taxon>Bacillati</taxon>
        <taxon>Bacillota</taxon>
        <taxon>Bacilli</taxon>
        <taxon>Bacillales</taxon>
        <taxon>Bacillaceae</taxon>
        <taxon>Niallia</taxon>
    </lineage>
</organism>
<dbReference type="GO" id="GO:0005886">
    <property type="term" value="C:plasma membrane"/>
    <property type="evidence" value="ECO:0007669"/>
    <property type="project" value="TreeGrafter"/>
</dbReference>
<evidence type="ECO:0000256" key="5">
    <source>
        <dbReference type="ARBA" id="ARBA00022989"/>
    </source>
</evidence>
<name>A0A2N0Z301_9BACI</name>
<proteinExistence type="inferred from homology"/>
<gene>
    <name evidence="8" type="ORF">CWS01_09695</name>
</gene>
<feature type="transmembrane region" description="Helical" evidence="7">
    <location>
        <begin position="93"/>
        <end position="111"/>
    </location>
</feature>
<keyword evidence="4 7" id="KW-0812">Transmembrane</keyword>
<dbReference type="InterPro" id="IPR050277">
    <property type="entry name" value="Sodium:Solute_Symporter"/>
</dbReference>
<dbReference type="InterPro" id="IPR001734">
    <property type="entry name" value="Na/solute_symporter"/>
</dbReference>
<dbReference type="PROSITE" id="PS50283">
    <property type="entry name" value="NA_SOLUT_SYMP_3"/>
    <property type="match status" value="1"/>
</dbReference>
<dbReference type="PANTHER" id="PTHR48086:SF8">
    <property type="entry name" value="MONOCARBOXYLIC ACID PERMEASE"/>
    <property type="match status" value="1"/>
</dbReference>
<reference evidence="8 9" key="1">
    <citation type="journal article" date="2003" name="Int. J. Syst. Evol. Microbiol.">
        <title>Bacillus nealsonii sp. nov., isolated from a spacecraft-assembly facility, whose spores are gamma-radiation resistant.</title>
        <authorList>
            <person name="Venkateswaran K."/>
            <person name="Kempf M."/>
            <person name="Chen F."/>
            <person name="Satomi M."/>
            <person name="Nicholson W."/>
            <person name="Kern R."/>
        </authorList>
    </citation>
    <scope>NUCLEOTIDE SEQUENCE [LARGE SCALE GENOMIC DNA]</scope>
    <source>
        <strain evidence="8 9">FO-92</strain>
    </source>
</reference>
<protein>
    <submittedName>
        <fullName evidence="8">Uncharacterized protein</fullName>
    </submittedName>
</protein>
<dbReference type="Gene3D" id="1.20.1730.10">
    <property type="entry name" value="Sodium/glucose cotransporter"/>
    <property type="match status" value="1"/>
</dbReference>
<sequence>MNIEKQLISLIHAAQVLTSTLDLDKVLKPSATDKQVSNMARNFVPVVAIIAFIVIFKGGGTLVALLLMGYSLVTQLFPTLLFSLLKNNFVTKQGAFAGIFSGVLTVAYVTISGTTMGSLFPRPALVVKTSPKEV</sequence>
<evidence type="ECO:0000313" key="9">
    <source>
        <dbReference type="Proteomes" id="UP000233375"/>
    </source>
</evidence>
<evidence type="ECO:0000256" key="2">
    <source>
        <dbReference type="ARBA" id="ARBA00006434"/>
    </source>
</evidence>
<comment type="subcellular location">
    <subcellularLocation>
        <location evidence="1">Membrane</location>
        <topology evidence="1">Multi-pass membrane protein</topology>
    </subcellularLocation>
</comment>
<dbReference type="InterPro" id="IPR038377">
    <property type="entry name" value="Na/Glc_symporter_sf"/>
</dbReference>
<dbReference type="GO" id="GO:0022857">
    <property type="term" value="F:transmembrane transporter activity"/>
    <property type="evidence" value="ECO:0007669"/>
    <property type="project" value="InterPro"/>
</dbReference>
<comment type="caution">
    <text evidence="8">The sequence shown here is derived from an EMBL/GenBank/DDBJ whole genome shotgun (WGS) entry which is preliminary data.</text>
</comment>
<keyword evidence="9" id="KW-1185">Reference proteome</keyword>